<dbReference type="Pfam" id="PF04911">
    <property type="entry name" value="ATP-synt_J"/>
    <property type="match status" value="1"/>
</dbReference>
<keyword evidence="2" id="KW-0472">Membrane</keyword>
<evidence type="ECO:0000256" key="1">
    <source>
        <dbReference type="SAM" id="MobiDB-lite"/>
    </source>
</evidence>
<keyword evidence="4" id="KW-1185">Reference proteome</keyword>
<feature type="region of interest" description="Disordered" evidence="1">
    <location>
        <begin position="42"/>
        <end position="61"/>
    </location>
</feature>
<evidence type="ECO:0000313" key="3">
    <source>
        <dbReference type="EMBL" id="KAF2485980.1"/>
    </source>
</evidence>
<reference evidence="3" key="1">
    <citation type="journal article" date="2020" name="Stud. Mycol.">
        <title>101 Dothideomycetes genomes: a test case for predicting lifestyles and emergence of pathogens.</title>
        <authorList>
            <person name="Haridas S."/>
            <person name="Albert R."/>
            <person name="Binder M."/>
            <person name="Bloem J."/>
            <person name="Labutti K."/>
            <person name="Salamov A."/>
            <person name="Andreopoulos B."/>
            <person name="Baker S."/>
            <person name="Barry K."/>
            <person name="Bills G."/>
            <person name="Bluhm B."/>
            <person name="Cannon C."/>
            <person name="Castanera R."/>
            <person name="Culley D."/>
            <person name="Daum C."/>
            <person name="Ezra D."/>
            <person name="Gonzalez J."/>
            <person name="Henrissat B."/>
            <person name="Kuo A."/>
            <person name="Liang C."/>
            <person name="Lipzen A."/>
            <person name="Lutzoni F."/>
            <person name="Magnuson J."/>
            <person name="Mondo S."/>
            <person name="Nolan M."/>
            <person name="Ohm R."/>
            <person name="Pangilinan J."/>
            <person name="Park H.-J."/>
            <person name="Ramirez L."/>
            <person name="Alfaro M."/>
            <person name="Sun H."/>
            <person name="Tritt A."/>
            <person name="Yoshinaga Y."/>
            <person name="Zwiers L.-H."/>
            <person name="Turgeon B."/>
            <person name="Goodwin S."/>
            <person name="Spatafora J."/>
            <person name="Crous P."/>
            <person name="Grigoriev I."/>
        </authorList>
    </citation>
    <scope>NUCLEOTIDE SEQUENCE</scope>
    <source>
        <strain evidence="3">CBS 113389</strain>
    </source>
</reference>
<evidence type="ECO:0000313" key="4">
    <source>
        <dbReference type="Proteomes" id="UP000799767"/>
    </source>
</evidence>
<dbReference type="Proteomes" id="UP000799767">
    <property type="component" value="Unassembled WGS sequence"/>
</dbReference>
<organism evidence="3 4">
    <name type="scientific">Neohortaea acidophila</name>
    <dbReference type="NCBI Taxonomy" id="245834"/>
    <lineage>
        <taxon>Eukaryota</taxon>
        <taxon>Fungi</taxon>
        <taxon>Dikarya</taxon>
        <taxon>Ascomycota</taxon>
        <taxon>Pezizomycotina</taxon>
        <taxon>Dothideomycetes</taxon>
        <taxon>Dothideomycetidae</taxon>
        <taxon>Mycosphaerellales</taxon>
        <taxon>Teratosphaeriaceae</taxon>
        <taxon>Neohortaea</taxon>
    </lineage>
</organism>
<dbReference type="GO" id="GO:0045259">
    <property type="term" value="C:proton-transporting ATP synthase complex"/>
    <property type="evidence" value="ECO:0007669"/>
    <property type="project" value="InterPro"/>
</dbReference>
<dbReference type="GO" id="GO:0046933">
    <property type="term" value="F:proton-transporting ATP synthase activity, rotational mechanism"/>
    <property type="evidence" value="ECO:0007669"/>
    <property type="project" value="TreeGrafter"/>
</dbReference>
<dbReference type="EMBL" id="MU001632">
    <property type="protein sequence ID" value="KAF2485980.1"/>
    <property type="molecule type" value="Genomic_DNA"/>
</dbReference>
<keyword evidence="2" id="KW-0812">Transmembrane</keyword>
<gene>
    <name evidence="3" type="ORF">BDY17DRAFT_290653</name>
</gene>
<dbReference type="GeneID" id="54473546"/>
<dbReference type="AlphaFoldDB" id="A0A6A6Q0P8"/>
<sequence length="61" mass="6641">MPGLLGKKFPAPIARPLWPFYTAGLVIAYGINSAANVMMQSDEYKNDPRNPYAKTSSGDAH</sequence>
<dbReference type="PANTHER" id="PTHR28060:SF1">
    <property type="entry name" value="ATP SYNTHASE SUBUNIT J, MITOCHONDRIAL"/>
    <property type="match status" value="1"/>
</dbReference>
<dbReference type="InterPro" id="IPR006995">
    <property type="entry name" value="ATP_synth_F0_jsu"/>
</dbReference>
<proteinExistence type="predicted"/>
<name>A0A6A6Q0P8_9PEZI</name>
<dbReference type="PANTHER" id="PTHR28060">
    <property type="entry name" value="ATP SYNTHASE SUBUNIT J, MITOCHONDRIAL"/>
    <property type="match status" value="1"/>
</dbReference>
<evidence type="ECO:0000256" key="2">
    <source>
        <dbReference type="SAM" id="Phobius"/>
    </source>
</evidence>
<protein>
    <submittedName>
        <fullName evidence="3">ATPase, F0 complex, subunit J</fullName>
    </submittedName>
</protein>
<feature type="transmembrane region" description="Helical" evidence="2">
    <location>
        <begin position="20"/>
        <end position="39"/>
    </location>
</feature>
<accession>A0A6A6Q0P8</accession>
<dbReference type="RefSeq" id="XP_033592549.1">
    <property type="nucleotide sequence ID" value="XM_033732544.1"/>
</dbReference>
<dbReference type="OrthoDB" id="5520611at2759"/>
<keyword evidence="2" id="KW-1133">Transmembrane helix</keyword>